<evidence type="ECO:0000313" key="3">
    <source>
        <dbReference type="Proteomes" id="UP000182204"/>
    </source>
</evidence>
<evidence type="ECO:0000313" key="2">
    <source>
        <dbReference type="EMBL" id="APH15498.1"/>
    </source>
</evidence>
<gene>
    <name evidence="2" type="ORF">NPD5_920</name>
</gene>
<dbReference type="AlphaFoldDB" id="A0A1L3NHC1"/>
<sequence length="32" mass="3852">MVKKNNRFNVIFLVMSLIIVFFTMLKVHINIK</sequence>
<keyword evidence="1" id="KW-0812">Transmembrane</keyword>
<protein>
    <submittedName>
        <fullName evidence="2">Putative membrane protein</fullName>
    </submittedName>
</protein>
<dbReference type="Proteomes" id="UP000182204">
    <property type="component" value="Chromosome"/>
</dbReference>
<organism evidence="2 3">
    <name type="scientific">Clostridium sporogenes</name>
    <dbReference type="NCBI Taxonomy" id="1509"/>
    <lineage>
        <taxon>Bacteria</taxon>
        <taxon>Bacillati</taxon>
        <taxon>Bacillota</taxon>
        <taxon>Clostridia</taxon>
        <taxon>Eubacteriales</taxon>
        <taxon>Clostridiaceae</taxon>
        <taxon>Clostridium</taxon>
    </lineage>
</organism>
<name>A0A1L3NHC1_CLOSG</name>
<keyword evidence="1" id="KW-1133">Transmembrane helix</keyword>
<keyword evidence="1" id="KW-0472">Membrane</keyword>
<proteinExistence type="predicted"/>
<feature type="transmembrane region" description="Helical" evidence="1">
    <location>
        <begin position="6"/>
        <end position="25"/>
    </location>
</feature>
<accession>A0A1L3NHC1</accession>
<reference evidence="2 3" key="1">
    <citation type="submission" date="2015-11" db="EMBL/GenBank/DDBJ databases">
        <authorList>
            <person name="Hill K.K."/>
            <person name="Shirey T.B."/>
            <person name="Raphael B."/>
            <person name="Daligault H.E."/>
            <person name="Davenport K.W."/>
            <person name="Bruce D.C."/>
            <person name="Foley B.T."/>
            <person name="Johnson S.L."/>
        </authorList>
    </citation>
    <scope>NUCLEOTIDE SEQUENCE [LARGE SCALE GENOMIC DNA]</scope>
    <source>
        <strain evidence="2 3">CDC_1632</strain>
    </source>
</reference>
<evidence type="ECO:0000256" key="1">
    <source>
        <dbReference type="SAM" id="Phobius"/>
    </source>
</evidence>
<dbReference type="EMBL" id="CP013243">
    <property type="protein sequence ID" value="APH15498.1"/>
    <property type="molecule type" value="Genomic_DNA"/>
</dbReference>